<evidence type="ECO:0000256" key="1">
    <source>
        <dbReference type="ARBA" id="ARBA00001974"/>
    </source>
</evidence>
<name>A0ABR0F0T7_ZASCE</name>
<gene>
    <name evidence="7" type="ORF">PRZ48_001284</name>
</gene>
<evidence type="ECO:0000256" key="3">
    <source>
        <dbReference type="ARBA" id="ARBA00022630"/>
    </source>
</evidence>
<accession>A0ABR0F0T7</accession>
<dbReference type="InterPro" id="IPR036188">
    <property type="entry name" value="FAD/NAD-bd_sf"/>
</dbReference>
<feature type="domain" description="FAD dependent oxidoreductase" evidence="6">
    <location>
        <begin position="10"/>
        <end position="108"/>
    </location>
</feature>
<dbReference type="EMBL" id="JAXOVC010000001">
    <property type="protein sequence ID" value="KAK4507549.1"/>
    <property type="molecule type" value="Genomic_DNA"/>
</dbReference>
<dbReference type="Proteomes" id="UP001305779">
    <property type="component" value="Unassembled WGS sequence"/>
</dbReference>
<evidence type="ECO:0000256" key="5">
    <source>
        <dbReference type="ARBA" id="ARBA00023002"/>
    </source>
</evidence>
<proteinExistence type="inferred from homology"/>
<organism evidence="7 8">
    <name type="scientific">Zasmidium cellare</name>
    <name type="common">Wine cellar mold</name>
    <name type="synonym">Racodium cellare</name>
    <dbReference type="NCBI Taxonomy" id="395010"/>
    <lineage>
        <taxon>Eukaryota</taxon>
        <taxon>Fungi</taxon>
        <taxon>Dikarya</taxon>
        <taxon>Ascomycota</taxon>
        <taxon>Pezizomycotina</taxon>
        <taxon>Dothideomycetes</taxon>
        <taxon>Dothideomycetidae</taxon>
        <taxon>Mycosphaerellales</taxon>
        <taxon>Mycosphaerellaceae</taxon>
        <taxon>Zasmidium</taxon>
    </lineage>
</organism>
<dbReference type="PANTHER" id="PTHR10961:SF37">
    <property type="entry name" value="FAD DEPENDENT OXIDOREDUCTASE DOMAIN-CONTAINING PROTEIN"/>
    <property type="match status" value="1"/>
</dbReference>
<dbReference type="PANTHER" id="PTHR10961">
    <property type="entry name" value="PEROXISOMAL SARCOSINE OXIDASE"/>
    <property type="match status" value="1"/>
</dbReference>
<evidence type="ECO:0000313" key="8">
    <source>
        <dbReference type="Proteomes" id="UP001305779"/>
    </source>
</evidence>
<keyword evidence="4" id="KW-0274">FAD</keyword>
<dbReference type="SUPFAM" id="SSF51905">
    <property type="entry name" value="FAD/NAD(P)-binding domain"/>
    <property type="match status" value="1"/>
</dbReference>
<reference evidence="7 8" key="1">
    <citation type="journal article" date="2023" name="G3 (Bethesda)">
        <title>A chromosome-level genome assembly of Zasmidium syzygii isolated from banana leaves.</title>
        <authorList>
            <person name="van Westerhoven A.C."/>
            <person name="Mehrabi R."/>
            <person name="Talebi R."/>
            <person name="Steentjes M.B.F."/>
            <person name="Corcolon B."/>
            <person name="Chong P.A."/>
            <person name="Kema G.H.J."/>
            <person name="Seidl M.F."/>
        </authorList>
    </citation>
    <scope>NUCLEOTIDE SEQUENCE [LARGE SCALE GENOMIC DNA]</scope>
    <source>
        <strain evidence="7 8">P124</strain>
    </source>
</reference>
<sequence length="123" mass="13941">MPTQEEPSTLIIGAGVFGASTAYHLSLQYKDASKLTVLDRTPAPPTPAASTDINKIIRADYLSPFYTELAYEAMDAWSNWSELKDYYHRTGWIMLDTEDSDLADRIRNVFRDRGHNPTKDVLK</sequence>
<dbReference type="InterPro" id="IPR045170">
    <property type="entry name" value="MTOX"/>
</dbReference>
<dbReference type="Pfam" id="PF01266">
    <property type="entry name" value="DAO"/>
    <property type="match status" value="1"/>
</dbReference>
<evidence type="ECO:0000259" key="6">
    <source>
        <dbReference type="Pfam" id="PF01266"/>
    </source>
</evidence>
<dbReference type="Gene3D" id="3.50.50.60">
    <property type="entry name" value="FAD/NAD(P)-binding domain"/>
    <property type="match status" value="1"/>
</dbReference>
<comment type="cofactor">
    <cofactor evidence="1">
        <name>FAD</name>
        <dbReference type="ChEBI" id="CHEBI:57692"/>
    </cofactor>
</comment>
<comment type="caution">
    <text evidence="7">The sequence shown here is derived from an EMBL/GenBank/DDBJ whole genome shotgun (WGS) entry which is preliminary data.</text>
</comment>
<dbReference type="InterPro" id="IPR006076">
    <property type="entry name" value="FAD-dep_OxRdtase"/>
</dbReference>
<protein>
    <recommendedName>
        <fullName evidence="6">FAD dependent oxidoreductase domain-containing protein</fullName>
    </recommendedName>
</protein>
<evidence type="ECO:0000256" key="4">
    <source>
        <dbReference type="ARBA" id="ARBA00022827"/>
    </source>
</evidence>
<evidence type="ECO:0000313" key="7">
    <source>
        <dbReference type="EMBL" id="KAK4507549.1"/>
    </source>
</evidence>
<evidence type="ECO:0000256" key="2">
    <source>
        <dbReference type="ARBA" id="ARBA00010989"/>
    </source>
</evidence>
<keyword evidence="8" id="KW-1185">Reference proteome</keyword>
<keyword evidence="5" id="KW-0560">Oxidoreductase</keyword>
<comment type="similarity">
    <text evidence="2">Belongs to the MSOX/MTOX family.</text>
</comment>
<keyword evidence="3" id="KW-0285">Flavoprotein</keyword>